<evidence type="ECO:0000313" key="1">
    <source>
        <dbReference type="EMBL" id="KKM69002.1"/>
    </source>
</evidence>
<proteinExistence type="predicted"/>
<organism evidence="1">
    <name type="scientific">marine sediment metagenome</name>
    <dbReference type="NCBI Taxonomy" id="412755"/>
    <lineage>
        <taxon>unclassified sequences</taxon>
        <taxon>metagenomes</taxon>
        <taxon>ecological metagenomes</taxon>
    </lineage>
</organism>
<protein>
    <submittedName>
        <fullName evidence="1">Uncharacterized protein</fullName>
    </submittedName>
</protein>
<reference evidence="1" key="1">
    <citation type="journal article" date="2015" name="Nature">
        <title>Complex archaea that bridge the gap between prokaryotes and eukaryotes.</title>
        <authorList>
            <person name="Spang A."/>
            <person name="Saw J.H."/>
            <person name="Jorgensen S.L."/>
            <person name="Zaremba-Niedzwiedzka K."/>
            <person name="Martijn J."/>
            <person name="Lind A.E."/>
            <person name="van Eijk R."/>
            <person name="Schleper C."/>
            <person name="Guy L."/>
            <person name="Ettema T.J."/>
        </authorList>
    </citation>
    <scope>NUCLEOTIDE SEQUENCE</scope>
</reference>
<name>A0A0F9MIK0_9ZZZZ</name>
<dbReference type="AlphaFoldDB" id="A0A0F9MIK0"/>
<gene>
    <name evidence="1" type="ORF">LCGC14_1455250</name>
</gene>
<sequence>MTNREAVQWLIDNKATYTLVKLRGDFCLRVIVKDPHGGEDFYTSFYIENSSFATNWIGHVAEALKESIDG</sequence>
<comment type="caution">
    <text evidence="1">The sequence shown here is derived from an EMBL/GenBank/DDBJ whole genome shotgun (WGS) entry which is preliminary data.</text>
</comment>
<accession>A0A0F9MIK0</accession>
<dbReference type="EMBL" id="LAZR01010066">
    <property type="protein sequence ID" value="KKM69002.1"/>
    <property type="molecule type" value="Genomic_DNA"/>
</dbReference>